<gene>
    <name evidence="1" type="ORF">ACFQ0E_13435</name>
</gene>
<protein>
    <submittedName>
        <fullName evidence="1">Uncharacterized protein</fullName>
    </submittedName>
</protein>
<dbReference type="Proteomes" id="UP001597110">
    <property type="component" value="Unassembled WGS sequence"/>
</dbReference>
<dbReference type="EMBL" id="JBHTIF010000002">
    <property type="protein sequence ID" value="MFD0726598.1"/>
    <property type="molecule type" value="Genomic_DNA"/>
</dbReference>
<evidence type="ECO:0000313" key="2">
    <source>
        <dbReference type="Proteomes" id="UP001597110"/>
    </source>
</evidence>
<accession>A0ABW2YFD6</accession>
<organism evidence="1 2">
    <name type="scientific">Lysobacter brunescens</name>
    <dbReference type="NCBI Taxonomy" id="262323"/>
    <lineage>
        <taxon>Bacteria</taxon>
        <taxon>Pseudomonadati</taxon>
        <taxon>Pseudomonadota</taxon>
        <taxon>Gammaproteobacteria</taxon>
        <taxon>Lysobacterales</taxon>
        <taxon>Lysobacteraceae</taxon>
        <taxon>Lysobacter</taxon>
    </lineage>
</organism>
<proteinExistence type="predicted"/>
<dbReference type="RefSeq" id="WP_386824595.1">
    <property type="nucleotide sequence ID" value="NZ_JBHTIF010000002.1"/>
</dbReference>
<sequence length="84" mass="9034">MAMLGLMPLIGVAQTGSSGSDMQAKAPADDTKLVCERKKALGSNRPERVCKTQAEWDAERAKAQADLQRYGRCSGNDNHCVAQP</sequence>
<name>A0ABW2YFD6_9GAMM</name>
<reference evidence="2" key="1">
    <citation type="journal article" date="2019" name="Int. J. Syst. Evol. Microbiol.">
        <title>The Global Catalogue of Microorganisms (GCM) 10K type strain sequencing project: providing services to taxonomists for standard genome sequencing and annotation.</title>
        <authorList>
            <consortium name="The Broad Institute Genomics Platform"/>
            <consortium name="The Broad Institute Genome Sequencing Center for Infectious Disease"/>
            <person name="Wu L."/>
            <person name="Ma J."/>
        </authorList>
    </citation>
    <scope>NUCLEOTIDE SEQUENCE [LARGE SCALE GENOMIC DNA]</scope>
    <source>
        <strain evidence="2">CCUG 55585</strain>
    </source>
</reference>
<keyword evidence="2" id="KW-1185">Reference proteome</keyword>
<comment type="caution">
    <text evidence="1">The sequence shown here is derived from an EMBL/GenBank/DDBJ whole genome shotgun (WGS) entry which is preliminary data.</text>
</comment>
<evidence type="ECO:0000313" key="1">
    <source>
        <dbReference type="EMBL" id="MFD0726598.1"/>
    </source>
</evidence>